<dbReference type="OrthoDB" id="49018at2759"/>
<sequence length="391" mass="43897">MSIRSYDPTTDFIHPTLTTIKARPNRETLKKLIKENKDNARNIHSARGAGDEGHLRLCFPLATYNARAHLAGTPWIDPVHPGARPNIPGGATAAQIQQAVSEHSYDLQEFQIFQSTERALLKLTMKAIDEVYYKALEDPDEGYSMLHYMDLIQHLLESYGQLTNDDLDKNIDRMNEQWSVNVPIEKLFNQINDAQAFARGHDEITDRAALRAGLKNLENSGVFQVALKDWRAKPTAEHTWNNFQTFFKAANTERLRSVTTKQAGYHDQHQANAATSNNKGNPFIITLADGEAMSYCFSHGLQWDLTHNSNTCRNRHPEHNTKATLNNMLGGRCQIKRKPGEAAIVKYIPNNRQQRSGGSSNHSERATSQTRTDSTSTTAHSDVSSLTSTQT</sequence>
<comment type="caution">
    <text evidence="2">The sequence shown here is derived from an EMBL/GenBank/DDBJ whole genome shotgun (WGS) entry which is preliminary data.</text>
</comment>
<dbReference type="Proteomes" id="UP001153069">
    <property type="component" value="Unassembled WGS sequence"/>
</dbReference>
<evidence type="ECO:0000313" key="3">
    <source>
        <dbReference type="Proteomes" id="UP001153069"/>
    </source>
</evidence>
<gene>
    <name evidence="2" type="ORF">SEMRO_32_G020760.1</name>
</gene>
<reference evidence="2" key="1">
    <citation type="submission" date="2020-06" db="EMBL/GenBank/DDBJ databases">
        <authorList>
            <consortium name="Plant Systems Biology data submission"/>
        </authorList>
    </citation>
    <scope>NUCLEOTIDE SEQUENCE</scope>
    <source>
        <strain evidence="2">D6</strain>
    </source>
</reference>
<name>A0A9N8DCC3_9STRA</name>
<feature type="region of interest" description="Disordered" evidence="1">
    <location>
        <begin position="349"/>
        <end position="391"/>
    </location>
</feature>
<evidence type="ECO:0000313" key="2">
    <source>
        <dbReference type="EMBL" id="CAB9498136.1"/>
    </source>
</evidence>
<keyword evidence="3" id="KW-1185">Reference proteome</keyword>
<dbReference type="AlphaFoldDB" id="A0A9N8DCC3"/>
<proteinExistence type="predicted"/>
<accession>A0A9N8DCC3</accession>
<organism evidence="2 3">
    <name type="scientific">Seminavis robusta</name>
    <dbReference type="NCBI Taxonomy" id="568900"/>
    <lineage>
        <taxon>Eukaryota</taxon>
        <taxon>Sar</taxon>
        <taxon>Stramenopiles</taxon>
        <taxon>Ochrophyta</taxon>
        <taxon>Bacillariophyta</taxon>
        <taxon>Bacillariophyceae</taxon>
        <taxon>Bacillariophycidae</taxon>
        <taxon>Naviculales</taxon>
        <taxon>Naviculaceae</taxon>
        <taxon>Seminavis</taxon>
    </lineage>
</organism>
<protein>
    <submittedName>
        <fullName evidence="2">Uncharacterized protein</fullName>
    </submittedName>
</protein>
<feature type="compositionally biased region" description="Low complexity" evidence="1">
    <location>
        <begin position="366"/>
        <end position="385"/>
    </location>
</feature>
<dbReference type="EMBL" id="CAICTM010000032">
    <property type="protein sequence ID" value="CAB9498136.1"/>
    <property type="molecule type" value="Genomic_DNA"/>
</dbReference>
<evidence type="ECO:0000256" key="1">
    <source>
        <dbReference type="SAM" id="MobiDB-lite"/>
    </source>
</evidence>
<feature type="compositionally biased region" description="Polar residues" evidence="1">
    <location>
        <begin position="350"/>
        <end position="361"/>
    </location>
</feature>